<protein>
    <submittedName>
        <fullName evidence="1">Uncharacterized protein</fullName>
    </submittedName>
</protein>
<evidence type="ECO:0000313" key="2">
    <source>
        <dbReference type="Proteomes" id="UP001163046"/>
    </source>
</evidence>
<proteinExistence type="predicted"/>
<comment type="caution">
    <text evidence="1">The sequence shown here is derived from an EMBL/GenBank/DDBJ whole genome shotgun (WGS) entry which is preliminary data.</text>
</comment>
<reference evidence="1" key="1">
    <citation type="submission" date="2023-01" db="EMBL/GenBank/DDBJ databases">
        <title>Genome assembly of the deep-sea coral Lophelia pertusa.</title>
        <authorList>
            <person name="Herrera S."/>
            <person name="Cordes E."/>
        </authorList>
    </citation>
    <scope>NUCLEOTIDE SEQUENCE</scope>
    <source>
        <strain evidence="1">USNM1676648</strain>
        <tissue evidence="1">Polyp</tissue>
    </source>
</reference>
<name>A0A9W9YS39_9CNID</name>
<dbReference type="AlphaFoldDB" id="A0A9W9YS39"/>
<organism evidence="1 2">
    <name type="scientific">Desmophyllum pertusum</name>
    <dbReference type="NCBI Taxonomy" id="174260"/>
    <lineage>
        <taxon>Eukaryota</taxon>
        <taxon>Metazoa</taxon>
        <taxon>Cnidaria</taxon>
        <taxon>Anthozoa</taxon>
        <taxon>Hexacorallia</taxon>
        <taxon>Scleractinia</taxon>
        <taxon>Caryophylliina</taxon>
        <taxon>Caryophylliidae</taxon>
        <taxon>Desmophyllum</taxon>
    </lineage>
</organism>
<evidence type="ECO:0000313" key="1">
    <source>
        <dbReference type="EMBL" id="KAJ7365230.1"/>
    </source>
</evidence>
<keyword evidence="2" id="KW-1185">Reference proteome</keyword>
<dbReference type="EMBL" id="MU827303">
    <property type="protein sequence ID" value="KAJ7365230.1"/>
    <property type="molecule type" value="Genomic_DNA"/>
</dbReference>
<gene>
    <name evidence="1" type="ORF">OS493_005325</name>
</gene>
<dbReference type="OrthoDB" id="5985115at2759"/>
<dbReference type="Proteomes" id="UP001163046">
    <property type="component" value="Unassembled WGS sequence"/>
</dbReference>
<sequence length="179" mass="20033">MTQPATALPLIVDNSKDANSPAASHFLWVFPRPVFLDFNSLVTDEHKESWDAAREFTVLLEDILIMIFKAKASAQDQEEVTNYSIEITNKRIFPKAYDECQAIIENNCQVDPFVCAMSSKAKGQYLCMSLPFHALFLSRPLPDALPSLIPEDAQQAAISMVNLCIQHTQLLAAKNIHPQ</sequence>
<accession>A0A9W9YS39</accession>